<dbReference type="InterPro" id="IPR011051">
    <property type="entry name" value="RmlC_Cupin_sf"/>
</dbReference>
<dbReference type="Gene3D" id="2.60.120.10">
    <property type="entry name" value="Jelly Rolls"/>
    <property type="match status" value="1"/>
</dbReference>
<gene>
    <name evidence="2" type="ORF">HELGO_WM6646</name>
</gene>
<dbReference type="SUPFAM" id="SSF51182">
    <property type="entry name" value="RmlC-like cupins"/>
    <property type="match status" value="1"/>
</dbReference>
<dbReference type="InterPro" id="IPR025979">
    <property type="entry name" value="ChrR-like_cupin_dom"/>
</dbReference>
<dbReference type="AlphaFoldDB" id="A0A6S6TKC9"/>
<organism evidence="2">
    <name type="scientific">uncultured Thiotrichaceae bacterium</name>
    <dbReference type="NCBI Taxonomy" id="298394"/>
    <lineage>
        <taxon>Bacteria</taxon>
        <taxon>Pseudomonadati</taxon>
        <taxon>Pseudomonadota</taxon>
        <taxon>Gammaproteobacteria</taxon>
        <taxon>Thiotrichales</taxon>
        <taxon>Thiotrichaceae</taxon>
        <taxon>environmental samples</taxon>
    </lineage>
</organism>
<accession>A0A6S6TKC9</accession>
<reference evidence="2" key="1">
    <citation type="submission" date="2020-01" db="EMBL/GenBank/DDBJ databases">
        <authorList>
            <person name="Meier V. D."/>
            <person name="Meier V D."/>
        </authorList>
    </citation>
    <scope>NUCLEOTIDE SEQUENCE</scope>
    <source>
        <strain evidence="2">HLG_WM_MAG_07</strain>
    </source>
</reference>
<sequence length="161" mass="17787">MATRKTTLPDTEVLDQDIIELMANAHQEEAPSVEATDRMRSHIMQKISLKKAAKSATPKTVRDSCDDWVNAMPGAKFKVLQGDAENLTGVLSYLIQLEPGFEMAGHEHPFDEETLMLEGDLSLGDIQLQKGDFHFMEAGTTHGNVYTKNGCTAYMRGAFPV</sequence>
<proteinExistence type="predicted"/>
<evidence type="ECO:0000313" key="2">
    <source>
        <dbReference type="EMBL" id="CAA6823391.1"/>
    </source>
</evidence>
<protein>
    <recommendedName>
        <fullName evidence="1">ChrR-like cupin domain-containing protein</fullName>
    </recommendedName>
</protein>
<dbReference type="InterPro" id="IPR014710">
    <property type="entry name" value="RmlC-like_jellyroll"/>
</dbReference>
<dbReference type="Pfam" id="PF12973">
    <property type="entry name" value="Cupin_7"/>
    <property type="match status" value="1"/>
</dbReference>
<dbReference type="EMBL" id="CACVAY010000112">
    <property type="protein sequence ID" value="CAA6823391.1"/>
    <property type="molecule type" value="Genomic_DNA"/>
</dbReference>
<name>A0A6S6TKC9_9GAMM</name>
<feature type="domain" description="ChrR-like cupin" evidence="1">
    <location>
        <begin position="66"/>
        <end position="155"/>
    </location>
</feature>
<evidence type="ECO:0000259" key="1">
    <source>
        <dbReference type="Pfam" id="PF12973"/>
    </source>
</evidence>